<dbReference type="Proteomes" id="UP001148629">
    <property type="component" value="Unassembled WGS sequence"/>
</dbReference>
<protein>
    <submittedName>
        <fullName evidence="1">Uncharacterized protein</fullName>
    </submittedName>
</protein>
<organism evidence="1 2">
    <name type="scientific">Fusarium decemcellulare</name>
    <dbReference type="NCBI Taxonomy" id="57161"/>
    <lineage>
        <taxon>Eukaryota</taxon>
        <taxon>Fungi</taxon>
        <taxon>Dikarya</taxon>
        <taxon>Ascomycota</taxon>
        <taxon>Pezizomycotina</taxon>
        <taxon>Sordariomycetes</taxon>
        <taxon>Hypocreomycetidae</taxon>
        <taxon>Hypocreales</taxon>
        <taxon>Nectriaceae</taxon>
        <taxon>Fusarium</taxon>
        <taxon>Fusarium decemcellulare species complex</taxon>
    </lineage>
</organism>
<sequence length="335" mass="37995">MTVFEVQATTTQAGMYLIANWPLDSCVNPHKDHLFVLDQARDEKKELLFLILRQSEGKWGFKLVRCCHALYFRSGSERWKCMGDDSAGKFELSNTSVLRQDQDVSILDLRNLVATSDICQQVAEDEALLKLLLLSSSNEGGSGEGGNNSEGSEWAWKVVKIALSLSGEVGCSRLDSLRAYVSLIRPQFRAVANEDHIEITIDPTNWGIIRDVKFIKQFVKVFEEMRYEGQPQWRSSQVLQYFYAELERSALRNRMPLHLRASITSLEIAIRKSKCFEILTKAGVRARFKSDAQFHVGEENIIGEVDGNLLTCPVWPSSIVEGFTIDGRMYRVCIE</sequence>
<proteinExistence type="predicted"/>
<reference evidence="1" key="1">
    <citation type="submission" date="2022-08" db="EMBL/GenBank/DDBJ databases">
        <title>Genome Sequence of Fusarium decemcellulare.</title>
        <authorList>
            <person name="Buettner E."/>
        </authorList>
    </citation>
    <scope>NUCLEOTIDE SEQUENCE</scope>
    <source>
        <strain evidence="1">Babe19</strain>
    </source>
</reference>
<name>A0ACC1RRP3_9HYPO</name>
<gene>
    <name evidence="1" type="ORF">NM208_g11762</name>
</gene>
<accession>A0ACC1RRP3</accession>
<evidence type="ECO:0000313" key="2">
    <source>
        <dbReference type="Proteomes" id="UP001148629"/>
    </source>
</evidence>
<evidence type="ECO:0000313" key="1">
    <source>
        <dbReference type="EMBL" id="KAJ3525153.1"/>
    </source>
</evidence>
<keyword evidence="2" id="KW-1185">Reference proteome</keyword>
<dbReference type="EMBL" id="JANRMS010001956">
    <property type="protein sequence ID" value="KAJ3525153.1"/>
    <property type="molecule type" value="Genomic_DNA"/>
</dbReference>
<comment type="caution">
    <text evidence="1">The sequence shown here is derived from an EMBL/GenBank/DDBJ whole genome shotgun (WGS) entry which is preliminary data.</text>
</comment>